<dbReference type="PANTHER" id="PTHR43811:SF19">
    <property type="entry name" value="39 KDA FK506-BINDING NUCLEAR PROTEIN"/>
    <property type="match status" value="1"/>
</dbReference>
<dbReference type="EMBL" id="JMCC02000059">
    <property type="protein sequence ID" value="KIG15191.1"/>
    <property type="molecule type" value="Genomic_DNA"/>
</dbReference>
<dbReference type="Proteomes" id="UP000031599">
    <property type="component" value="Unassembled WGS sequence"/>
</dbReference>
<dbReference type="Gene3D" id="3.10.50.40">
    <property type="match status" value="1"/>
</dbReference>
<dbReference type="GO" id="GO:0003755">
    <property type="term" value="F:peptidyl-prolyl cis-trans isomerase activity"/>
    <property type="evidence" value="ECO:0007669"/>
    <property type="project" value="UniProtKB-UniRule"/>
</dbReference>
<name>A0A0C2CVU3_9BACT</name>
<evidence type="ECO:0000313" key="9">
    <source>
        <dbReference type="EMBL" id="KIG15191.1"/>
    </source>
</evidence>
<dbReference type="Pfam" id="PF00254">
    <property type="entry name" value="FKBP_C"/>
    <property type="match status" value="1"/>
</dbReference>
<dbReference type="AlphaFoldDB" id="A0A0C2CVU3"/>
<evidence type="ECO:0000256" key="1">
    <source>
        <dbReference type="ARBA" id="ARBA00000971"/>
    </source>
</evidence>
<dbReference type="PANTHER" id="PTHR43811">
    <property type="entry name" value="FKBP-TYPE PEPTIDYL-PROLYL CIS-TRANS ISOMERASE FKPA"/>
    <property type="match status" value="1"/>
</dbReference>
<feature type="domain" description="PPIase FKBP-type" evidence="8">
    <location>
        <begin position="105"/>
        <end position="192"/>
    </location>
</feature>
<evidence type="ECO:0000259" key="8">
    <source>
        <dbReference type="PROSITE" id="PS50059"/>
    </source>
</evidence>
<comment type="caution">
    <text evidence="9">The sequence shown here is derived from an EMBL/GenBank/DDBJ whole genome shotgun (WGS) entry which is preliminary data.</text>
</comment>
<evidence type="ECO:0000256" key="5">
    <source>
        <dbReference type="PROSITE-ProRule" id="PRU00277"/>
    </source>
</evidence>
<evidence type="ECO:0000256" key="4">
    <source>
        <dbReference type="ARBA" id="ARBA00023235"/>
    </source>
</evidence>
<gene>
    <name evidence="9" type="ORF">DB30_05891</name>
</gene>
<dbReference type="RefSeq" id="WP_240480300.1">
    <property type="nucleotide sequence ID" value="NZ_JMCC02000059.1"/>
</dbReference>
<evidence type="ECO:0000256" key="2">
    <source>
        <dbReference type="ARBA" id="ARBA00006577"/>
    </source>
</evidence>
<evidence type="ECO:0000256" key="7">
    <source>
        <dbReference type="SAM" id="SignalP"/>
    </source>
</evidence>
<keyword evidence="4 5" id="KW-0413">Isomerase</keyword>
<dbReference type="PROSITE" id="PS51257">
    <property type="entry name" value="PROKAR_LIPOPROTEIN"/>
    <property type="match status" value="1"/>
</dbReference>
<dbReference type="PROSITE" id="PS50059">
    <property type="entry name" value="FKBP_PPIASE"/>
    <property type="match status" value="1"/>
</dbReference>
<evidence type="ECO:0000256" key="6">
    <source>
        <dbReference type="RuleBase" id="RU003915"/>
    </source>
</evidence>
<feature type="signal peptide" evidence="7">
    <location>
        <begin position="1"/>
        <end position="23"/>
    </location>
</feature>
<keyword evidence="3 5" id="KW-0697">Rotamase</keyword>
<reference evidence="9 10" key="1">
    <citation type="submission" date="2014-12" db="EMBL/GenBank/DDBJ databases">
        <title>Genome assembly of Enhygromyxa salina DSM 15201.</title>
        <authorList>
            <person name="Sharma G."/>
            <person name="Subramanian S."/>
        </authorList>
    </citation>
    <scope>NUCLEOTIDE SEQUENCE [LARGE SCALE GENOMIC DNA]</scope>
    <source>
        <strain evidence="9 10">DSM 15201</strain>
    </source>
</reference>
<evidence type="ECO:0000256" key="3">
    <source>
        <dbReference type="ARBA" id="ARBA00023110"/>
    </source>
</evidence>
<keyword evidence="7" id="KW-0732">Signal</keyword>
<dbReference type="EC" id="5.2.1.8" evidence="6"/>
<dbReference type="SUPFAM" id="SSF54534">
    <property type="entry name" value="FKBP-like"/>
    <property type="match status" value="1"/>
</dbReference>
<comment type="similarity">
    <text evidence="2 6">Belongs to the FKBP-type PPIase family.</text>
</comment>
<proteinExistence type="inferred from homology"/>
<dbReference type="InterPro" id="IPR046357">
    <property type="entry name" value="PPIase_dom_sf"/>
</dbReference>
<comment type="catalytic activity">
    <reaction evidence="1 5 6">
        <text>[protein]-peptidylproline (omega=180) = [protein]-peptidylproline (omega=0)</text>
        <dbReference type="Rhea" id="RHEA:16237"/>
        <dbReference type="Rhea" id="RHEA-COMP:10747"/>
        <dbReference type="Rhea" id="RHEA-COMP:10748"/>
        <dbReference type="ChEBI" id="CHEBI:83833"/>
        <dbReference type="ChEBI" id="CHEBI:83834"/>
        <dbReference type="EC" id="5.2.1.8"/>
    </reaction>
</comment>
<organism evidence="9 10">
    <name type="scientific">Enhygromyxa salina</name>
    <dbReference type="NCBI Taxonomy" id="215803"/>
    <lineage>
        <taxon>Bacteria</taxon>
        <taxon>Pseudomonadati</taxon>
        <taxon>Myxococcota</taxon>
        <taxon>Polyangia</taxon>
        <taxon>Nannocystales</taxon>
        <taxon>Nannocystaceae</taxon>
        <taxon>Enhygromyxa</taxon>
    </lineage>
</organism>
<dbReference type="InterPro" id="IPR001179">
    <property type="entry name" value="PPIase_FKBP_dom"/>
</dbReference>
<protein>
    <recommendedName>
        <fullName evidence="6">Peptidyl-prolyl cis-trans isomerase</fullName>
        <ecNumber evidence="6">5.2.1.8</ecNumber>
    </recommendedName>
</protein>
<sequence length="198" mass="20621">MRGLNLVAVVALASALSSGLACAPRVAAELGTPEPKPEDVEPLVVEALTTPAPLAVTTGPAPEARVPPPPAYPGFPADPIRSEVLPDGLVLHDYTPGSGAPALPGNRVSIHYVGQLLDGTEFDSTYARATPFEIELGLGRMIPGMERGLEGVRAGMRRTLVIPPALAYGERAPGTIPANATLVFFVEVLSVEPRPPRP</sequence>
<accession>A0A0C2CVU3</accession>
<evidence type="ECO:0000313" key="10">
    <source>
        <dbReference type="Proteomes" id="UP000031599"/>
    </source>
</evidence>
<feature type="chain" id="PRO_5002146998" description="Peptidyl-prolyl cis-trans isomerase" evidence="7">
    <location>
        <begin position="24"/>
        <end position="198"/>
    </location>
</feature>